<sequence>MTQSPTPADKTQEDDTRLNAMLDGAGVPEPSASLKRDILAAYDDVQQNRRGGFSSLGGVFDRFQLASAAALAGVSVLGLTVGVLTANSSAALSPEDELYAYAEDGFDLAQLEDEELDQWAKE</sequence>
<gene>
    <name evidence="2" type="ORF">MNBD_ALPHA05-2253</name>
</gene>
<organism evidence="2">
    <name type="scientific">hydrothermal vent metagenome</name>
    <dbReference type="NCBI Taxonomy" id="652676"/>
    <lineage>
        <taxon>unclassified sequences</taxon>
        <taxon>metagenomes</taxon>
        <taxon>ecological metagenomes</taxon>
    </lineage>
</organism>
<evidence type="ECO:0000256" key="1">
    <source>
        <dbReference type="SAM" id="MobiDB-lite"/>
    </source>
</evidence>
<accession>A0A3B0SU99</accession>
<feature type="region of interest" description="Disordered" evidence="1">
    <location>
        <begin position="1"/>
        <end position="28"/>
    </location>
</feature>
<name>A0A3B0SU99_9ZZZZ</name>
<reference evidence="2" key="1">
    <citation type="submission" date="2018-06" db="EMBL/GenBank/DDBJ databases">
        <authorList>
            <person name="Zhirakovskaya E."/>
        </authorList>
    </citation>
    <scope>NUCLEOTIDE SEQUENCE</scope>
</reference>
<evidence type="ECO:0008006" key="3">
    <source>
        <dbReference type="Google" id="ProtNLM"/>
    </source>
</evidence>
<dbReference type="EMBL" id="UOEH01000635">
    <property type="protein sequence ID" value="VAW08070.1"/>
    <property type="molecule type" value="Genomic_DNA"/>
</dbReference>
<proteinExistence type="predicted"/>
<protein>
    <recommendedName>
        <fullName evidence="3">DUF3619 family protein</fullName>
    </recommendedName>
</protein>
<evidence type="ECO:0000313" key="2">
    <source>
        <dbReference type="EMBL" id="VAW08070.1"/>
    </source>
</evidence>
<dbReference type="AlphaFoldDB" id="A0A3B0SU99"/>